<name>A0A0E9UMU8_ANGAN</name>
<accession>A0A0E9UMU8</accession>
<protein>
    <submittedName>
        <fullName evidence="1">Uncharacterized protein</fullName>
    </submittedName>
</protein>
<dbReference type="EMBL" id="GBXM01041455">
    <property type="protein sequence ID" value="JAH67122.1"/>
    <property type="molecule type" value="Transcribed_RNA"/>
</dbReference>
<evidence type="ECO:0000313" key="1">
    <source>
        <dbReference type="EMBL" id="JAH67122.1"/>
    </source>
</evidence>
<proteinExistence type="predicted"/>
<dbReference type="AlphaFoldDB" id="A0A0E9UMU8"/>
<organism evidence="1">
    <name type="scientific">Anguilla anguilla</name>
    <name type="common">European freshwater eel</name>
    <name type="synonym">Muraena anguilla</name>
    <dbReference type="NCBI Taxonomy" id="7936"/>
    <lineage>
        <taxon>Eukaryota</taxon>
        <taxon>Metazoa</taxon>
        <taxon>Chordata</taxon>
        <taxon>Craniata</taxon>
        <taxon>Vertebrata</taxon>
        <taxon>Euteleostomi</taxon>
        <taxon>Actinopterygii</taxon>
        <taxon>Neopterygii</taxon>
        <taxon>Teleostei</taxon>
        <taxon>Anguilliformes</taxon>
        <taxon>Anguillidae</taxon>
        <taxon>Anguilla</taxon>
    </lineage>
</organism>
<sequence length="77" mass="8804">MSPQVVMLDGKVRLNCEAPRYKASECMVYRDAIQVAQTPCSHRITGERLMLWEPVSLFNEISVTCEYKREMGLHSIG</sequence>
<reference evidence="1" key="2">
    <citation type="journal article" date="2015" name="Fish Shellfish Immunol.">
        <title>Early steps in the European eel (Anguilla anguilla)-Vibrio vulnificus interaction in the gills: Role of the RtxA13 toxin.</title>
        <authorList>
            <person name="Callol A."/>
            <person name="Pajuelo D."/>
            <person name="Ebbesson L."/>
            <person name="Teles M."/>
            <person name="MacKenzie S."/>
            <person name="Amaro C."/>
        </authorList>
    </citation>
    <scope>NUCLEOTIDE SEQUENCE</scope>
</reference>
<reference evidence="1" key="1">
    <citation type="submission" date="2014-11" db="EMBL/GenBank/DDBJ databases">
        <authorList>
            <person name="Amaro Gonzalez C."/>
        </authorList>
    </citation>
    <scope>NUCLEOTIDE SEQUENCE</scope>
</reference>